<keyword evidence="8" id="KW-1185">Reference proteome</keyword>
<dbReference type="SMART" id="SM00887">
    <property type="entry name" value="EB_dh"/>
    <property type="match status" value="1"/>
</dbReference>
<keyword evidence="3" id="KW-0479">Metal-binding</keyword>
<dbReference type="GO" id="GO:0020037">
    <property type="term" value="F:heme binding"/>
    <property type="evidence" value="ECO:0007669"/>
    <property type="project" value="InterPro"/>
</dbReference>
<dbReference type="Gene3D" id="2.60.40.1190">
    <property type="match status" value="1"/>
</dbReference>
<dbReference type="Proteomes" id="UP000283255">
    <property type="component" value="Unassembled WGS sequence"/>
</dbReference>
<evidence type="ECO:0000313" key="8">
    <source>
        <dbReference type="Proteomes" id="UP000283255"/>
    </source>
</evidence>
<reference evidence="7 8" key="2">
    <citation type="submission" date="2019-01" db="EMBL/GenBank/DDBJ databases">
        <title>Motilimonas pumilus sp. nov., isolated from the gut of sea cucumber (Apostichopus japonicus).</title>
        <authorList>
            <person name="Wang F.-Q."/>
            <person name="Ren L.-H."/>
            <person name="Lin Y.-W."/>
            <person name="Sun G.-H."/>
            <person name="Du Z.-J."/>
            <person name="Zhao J.-X."/>
            <person name="Liu X.-J."/>
            <person name="Liu L.-J."/>
        </authorList>
    </citation>
    <scope>NUCLEOTIDE SEQUENCE [LARGE SCALE GENOMIC DNA]</scope>
    <source>
        <strain evidence="7 8">PLHSC7-2</strain>
    </source>
</reference>
<keyword evidence="1" id="KW-0813">Transport</keyword>
<feature type="domain" description="Cytochrome c-552/DMSO reductase-like haem-binding" evidence="6">
    <location>
        <begin position="41"/>
        <end position="334"/>
    </location>
</feature>
<proteinExistence type="predicted"/>
<evidence type="ECO:0000313" key="7">
    <source>
        <dbReference type="EMBL" id="RJG40187.1"/>
    </source>
</evidence>
<protein>
    <submittedName>
        <fullName evidence="7">Ethylbenzene dehydrogenase</fullName>
    </submittedName>
</protein>
<evidence type="ECO:0000256" key="3">
    <source>
        <dbReference type="ARBA" id="ARBA00022723"/>
    </source>
</evidence>
<dbReference type="CDD" id="cd09625">
    <property type="entry name" value="DOMON_like_cytochrome"/>
    <property type="match status" value="1"/>
</dbReference>
<dbReference type="GO" id="GO:0046872">
    <property type="term" value="F:metal ion binding"/>
    <property type="evidence" value="ECO:0007669"/>
    <property type="project" value="UniProtKB-KW"/>
</dbReference>
<keyword evidence="5" id="KW-0408">Iron</keyword>
<name>A0A418YB51_9GAMM</name>
<gene>
    <name evidence="7" type="ORF">D1Z90_16735</name>
</gene>
<dbReference type="OrthoDB" id="5337932at2"/>
<evidence type="ECO:0000256" key="1">
    <source>
        <dbReference type="ARBA" id="ARBA00022448"/>
    </source>
</evidence>
<sequence length="342" mass="39786">MNKIIPIIASIGLAGQAHAAKGLALESQKTQADITIDGKFDDAWQQSHVVTVKLDELPYEPNNGYEGLKRTEMQVRSLYDEQYVYWMFSWEDEDQDYQRFPWQKQADGSWKHMKNLDSTKHENTWYEDKLAVFWNINEKGFAKKGCDKSCHMAEEGMIDGIADDSSGRHYTKNDYLIDEWQWKGTRTNINRQIDDGYVDSEKNTNKKWGRHPDHKTGGGYYNNFNEDKSGPAYQLQDPSQFTYWLEDKNKVPFVDNYQTGDMVPGIITSPFTGSRADVESYGYWDGKSWHLEVKRKRVTDDNTHDLQFTDLSKTYHFGVAAFDNSQINHLYHNKAIKFTFAK</sequence>
<dbReference type="AlphaFoldDB" id="A0A418YB51"/>
<evidence type="ECO:0000259" key="6">
    <source>
        <dbReference type="SMART" id="SM00887"/>
    </source>
</evidence>
<organism evidence="7 8">
    <name type="scientific">Motilimonas pumila</name>
    <dbReference type="NCBI Taxonomy" id="2303987"/>
    <lineage>
        <taxon>Bacteria</taxon>
        <taxon>Pseudomonadati</taxon>
        <taxon>Pseudomonadota</taxon>
        <taxon>Gammaproteobacteria</taxon>
        <taxon>Alteromonadales</taxon>
        <taxon>Alteromonadales genera incertae sedis</taxon>
        <taxon>Motilimonas</taxon>
    </lineage>
</organism>
<keyword evidence="2" id="KW-0349">Heme</keyword>
<keyword evidence="4" id="KW-0249">Electron transport</keyword>
<dbReference type="Pfam" id="PF09459">
    <property type="entry name" value="EB_dh"/>
    <property type="match status" value="1"/>
</dbReference>
<reference evidence="7 8" key="1">
    <citation type="submission" date="2018-09" db="EMBL/GenBank/DDBJ databases">
        <authorList>
            <person name="Wang F."/>
        </authorList>
    </citation>
    <scope>NUCLEOTIDE SEQUENCE [LARGE SCALE GENOMIC DNA]</scope>
    <source>
        <strain evidence="7 8">PLHSC7-2</strain>
    </source>
</reference>
<evidence type="ECO:0000256" key="2">
    <source>
        <dbReference type="ARBA" id="ARBA00022617"/>
    </source>
</evidence>
<dbReference type="SUPFAM" id="SSF49344">
    <property type="entry name" value="CBD9-like"/>
    <property type="match status" value="1"/>
</dbReference>
<accession>A0A418YB51</accession>
<evidence type="ECO:0000256" key="4">
    <source>
        <dbReference type="ARBA" id="ARBA00022982"/>
    </source>
</evidence>
<dbReference type="EMBL" id="QZCH01000027">
    <property type="protein sequence ID" value="RJG40187.1"/>
    <property type="molecule type" value="Genomic_DNA"/>
</dbReference>
<dbReference type="InterPro" id="IPR019020">
    <property type="entry name" value="Cyt-c552/DMSO_Rdtase_haem-bd"/>
</dbReference>
<dbReference type="RefSeq" id="WP_119911942.1">
    <property type="nucleotide sequence ID" value="NZ_QZCH01000027.1"/>
</dbReference>
<comment type="caution">
    <text evidence="7">The sequence shown here is derived from an EMBL/GenBank/DDBJ whole genome shotgun (WGS) entry which is preliminary data.</text>
</comment>
<evidence type="ECO:0000256" key="5">
    <source>
        <dbReference type="ARBA" id="ARBA00023004"/>
    </source>
</evidence>